<dbReference type="Proteomes" id="UP000009096">
    <property type="component" value="Chromosome 3"/>
</dbReference>
<dbReference type="RefSeq" id="XP_018754299.1">
    <property type="nucleotide sequence ID" value="XM_018905471.1"/>
</dbReference>
<organism evidence="1 2">
    <name type="scientific">Gibberella moniliformis (strain M3125 / FGSC 7600)</name>
    <name type="common">Maize ear and stalk rot fungus</name>
    <name type="synonym">Fusarium verticillioides</name>
    <dbReference type="NCBI Taxonomy" id="334819"/>
    <lineage>
        <taxon>Eukaryota</taxon>
        <taxon>Fungi</taxon>
        <taxon>Dikarya</taxon>
        <taxon>Ascomycota</taxon>
        <taxon>Pezizomycotina</taxon>
        <taxon>Sordariomycetes</taxon>
        <taxon>Hypocreomycetidae</taxon>
        <taxon>Hypocreales</taxon>
        <taxon>Nectriaceae</taxon>
        <taxon>Fusarium</taxon>
        <taxon>Fusarium fujikuroi species complex</taxon>
    </lineage>
</organism>
<dbReference type="EMBL" id="DS022251">
    <property type="protein sequence ID" value="EWG48108.1"/>
    <property type="molecule type" value="Genomic_DNA"/>
</dbReference>
<name>W7M924_GIBM7</name>
<proteinExistence type="predicted"/>
<dbReference type="RefSeq" id="XP_018754298.1">
    <property type="nucleotide sequence ID" value="XM_018905470.1"/>
</dbReference>
<dbReference type="RefSeq" id="XP_018754300.1">
    <property type="nucleotide sequence ID" value="XM_018905472.1"/>
</dbReference>
<dbReference type="EMBL" id="DS022251">
    <property type="protein sequence ID" value="EWG48107.1"/>
    <property type="molecule type" value="Genomic_DNA"/>
</dbReference>
<accession>W7M924</accession>
<dbReference type="GeneID" id="30073110"/>
<dbReference type="AlphaFoldDB" id="W7M924"/>
<dbReference type="VEuPathDB" id="FungiDB:FVEG_16234"/>
<protein>
    <submittedName>
        <fullName evidence="1">Uncharacterized protein</fullName>
    </submittedName>
</protein>
<evidence type="ECO:0000313" key="2">
    <source>
        <dbReference type="Proteomes" id="UP000009096"/>
    </source>
</evidence>
<evidence type="ECO:0000313" key="1">
    <source>
        <dbReference type="EMBL" id="EWG48108.1"/>
    </source>
</evidence>
<reference evidence="1" key="2">
    <citation type="submission" date="2013-11" db="EMBL/GenBank/DDBJ databases">
        <authorList>
            <consortium name="The Broad Institute Genome Sequencing Platform"/>
            <person name="Ma L.-J."/>
            <person name="Corby-Kistler H."/>
            <person name="Broz K."/>
            <person name="Gale L.R."/>
            <person name="Jonkers W."/>
            <person name="O'Donnell K."/>
            <person name="Ploetz R."/>
            <person name="Steinberg C."/>
            <person name="Schwartz D.C."/>
            <person name="VanEtten H."/>
            <person name="Zhou S."/>
            <person name="Young S.K."/>
            <person name="Zeng Q."/>
            <person name="Gargeya S."/>
            <person name="Fitzgerald M."/>
            <person name="Abouelleil A."/>
            <person name="Alvarado L."/>
            <person name="Chapman S.B."/>
            <person name="Gainer-Dewar J."/>
            <person name="Goldberg J."/>
            <person name="Griggs A."/>
            <person name="Gujja S."/>
            <person name="Hansen M."/>
            <person name="Howarth C."/>
            <person name="Imamovic A."/>
            <person name="Ireland A."/>
            <person name="Larimer J."/>
            <person name="McCowan C."/>
            <person name="Murphy C."/>
            <person name="Pearson M."/>
            <person name="Poon T.W."/>
            <person name="Priest M."/>
            <person name="Roberts A."/>
            <person name="Saif S."/>
            <person name="Shea T."/>
            <person name="Sykes S."/>
            <person name="Wortman J."/>
            <person name="Nusbaum C."/>
            <person name="Birren B."/>
        </authorList>
    </citation>
    <scope>NUCLEOTIDE SEQUENCE</scope>
    <source>
        <strain evidence="1">7600</strain>
    </source>
</reference>
<dbReference type="EMBL" id="DS022251">
    <property type="protein sequence ID" value="EWG48109.1"/>
    <property type="molecule type" value="Genomic_DNA"/>
</dbReference>
<keyword evidence="2" id="KW-1185">Reference proteome</keyword>
<dbReference type="KEGG" id="fvr:FVEG_16234"/>
<reference evidence="1 2" key="1">
    <citation type="journal article" date="2010" name="Nature">
        <title>Comparative genomics reveals mobile pathogenicity chromosomes in Fusarium.</title>
        <authorList>
            <person name="Ma L.J."/>
            <person name="van der Does H.C."/>
            <person name="Borkovich K.A."/>
            <person name="Coleman J.J."/>
            <person name="Daboussi M.J."/>
            <person name="Di Pietro A."/>
            <person name="Dufresne M."/>
            <person name="Freitag M."/>
            <person name="Grabherr M."/>
            <person name="Henrissat B."/>
            <person name="Houterman P.M."/>
            <person name="Kang S."/>
            <person name="Shim W.B."/>
            <person name="Woloshuk C."/>
            <person name="Xie X."/>
            <person name="Xu J.R."/>
            <person name="Antoniw J."/>
            <person name="Baker S.E."/>
            <person name="Bluhm B.H."/>
            <person name="Breakspear A."/>
            <person name="Brown D.W."/>
            <person name="Butchko R.A."/>
            <person name="Chapman S."/>
            <person name="Coulson R."/>
            <person name="Coutinho P.M."/>
            <person name="Danchin E.G."/>
            <person name="Diener A."/>
            <person name="Gale L.R."/>
            <person name="Gardiner D.M."/>
            <person name="Goff S."/>
            <person name="Hammond-Kosack K.E."/>
            <person name="Hilburn K."/>
            <person name="Hua-Van A."/>
            <person name="Jonkers W."/>
            <person name="Kazan K."/>
            <person name="Kodira C.D."/>
            <person name="Koehrsen M."/>
            <person name="Kumar L."/>
            <person name="Lee Y.H."/>
            <person name="Li L."/>
            <person name="Manners J.M."/>
            <person name="Miranda-Saavedra D."/>
            <person name="Mukherjee M."/>
            <person name="Park G."/>
            <person name="Park J."/>
            <person name="Park S.Y."/>
            <person name="Proctor R.H."/>
            <person name="Regev A."/>
            <person name="Ruiz-Roldan M.C."/>
            <person name="Sain D."/>
            <person name="Sakthikumar S."/>
            <person name="Sykes S."/>
            <person name="Schwartz D.C."/>
            <person name="Turgeon B.G."/>
            <person name="Wapinski I."/>
            <person name="Yoder O."/>
            <person name="Young S."/>
            <person name="Zeng Q."/>
            <person name="Zhou S."/>
            <person name="Galagan J."/>
            <person name="Cuomo C.A."/>
            <person name="Kistler H.C."/>
            <person name="Rep M."/>
        </authorList>
    </citation>
    <scope>NUCLEOTIDE SEQUENCE [LARGE SCALE GENOMIC DNA]</scope>
    <source>
        <strain evidence="1">7600</strain>
        <strain evidence="2">M3125 / FGSC 7600</strain>
    </source>
</reference>
<sequence length="108" mass="12363">MLSSTQGLWKQRHFPTLVNIGMPDRAPESSLPAVPLHGFLYYGVRPRQCQHQHDLNSGGFLGKRFGFSSLDQWICLPRRLQNVQVIHLKTRNTSNLTYRYVLGTEGLI</sequence>
<gene>
    <name evidence="1" type="ORF">FVEG_16234</name>
</gene>